<name>A0ABN2WN33_9ACTN</name>
<evidence type="ECO:0000313" key="4">
    <source>
        <dbReference type="EMBL" id="GAA2095438.1"/>
    </source>
</evidence>
<dbReference type="EMBL" id="BAAAPE010000016">
    <property type="protein sequence ID" value="GAA2095438.1"/>
    <property type="molecule type" value="Genomic_DNA"/>
</dbReference>
<accession>A0ABN2WN33</accession>
<dbReference type="SUPFAM" id="SSF51182">
    <property type="entry name" value="RmlC-like cupins"/>
    <property type="match status" value="1"/>
</dbReference>
<proteinExistence type="predicted"/>
<reference evidence="4 5" key="1">
    <citation type="journal article" date="2019" name="Int. J. Syst. Evol. Microbiol.">
        <title>The Global Catalogue of Microorganisms (GCM) 10K type strain sequencing project: providing services to taxonomists for standard genome sequencing and annotation.</title>
        <authorList>
            <consortium name="The Broad Institute Genomics Platform"/>
            <consortium name="The Broad Institute Genome Sequencing Center for Infectious Disease"/>
            <person name="Wu L."/>
            <person name="Ma J."/>
        </authorList>
    </citation>
    <scope>NUCLEOTIDE SEQUENCE [LARGE SCALE GENOMIC DNA]</scope>
    <source>
        <strain evidence="4 5">JCM 15478</strain>
    </source>
</reference>
<gene>
    <name evidence="4" type="ORF">GCM10009801_64230</name>
</gene>
<comment type="caution">
    <text evidence="4">The sequence shown here is derived from an EMBL/GenBank/DDBJ whole genome shotgun (WGS) entry which is preliminary data.</text>
</comment>
<protein>
    <recommendedName>
        <fullName evidence="6">Cupin 2 conserved barrel domain-containing protein</fullName>
    </recommendedName>
</protein>
<organism evidence="4 5">
    <name type="scientific">Streptomyces albiaxialis</name>
    <dbReference type="NCBI Taxonomy" id="329523"/>
    <lineage>
        <taxon>Bacteria</taxon>
        <taxon>Bacillati</taxon>
        <taxon>Actinomycetota</taxon>
        <taxon>Actinomycetes</taxon>
        <taxon>Kitasatosporales</taxon>
        <taxon>Streptomycetaceae</taxon>
        <taxon>Streptomyces</taxon>
    </lineage>
</organism>
<sequence length="133" mass="14981">MISTVVAENFERWSEPLHKEFAELAHSGRAGQTLVRETGTLRVWETRLAPGERLPVHRHVLDYFWIALTDGHARQHAGDGSSREVTFVRGQTLYFPLAEGRHHLHDLKNIGEAELAFLVIEEKGPGNAPLPLD</sequence>
<evidence type="ECO:0000256" key="2">
    <source>
        <dbReference type="ARBA" id="ARBA00023170"/>
    </source>
</evidence>
<dbReference type="RefSeq" id="WP_344533208.1">
    <property type="nucleotide sequence ID" value="NZ_BAAAPE010000016.1"/>
</dbReference>
<evidence type="ECO:0000313" key="5">
    <source>
        <dbReference type="Proteomes" id="UP001500016"/>
    </source>
</evidence>
<evidence type="ECO:0008006" key="6">
    <source>
        <dbReference type="Google" id="ProtNLM"/>
    </source>
</evidence>
<evidence type="ECO:0000256" key="3">
    <source>
        <dbReference type="ARBA" id="ARBA00023294"/>
    </source>
</evidence>
<dbReference type="Gene3D" id="2.60.120.10">
    <property type="entry name" value="Jelly Rolls"/>
    <property type="match status" value="1"/>
</dbReference>
<dbReference type="InterPro" id="IPR011051">
    <property type="entry name" value="RmlC_Cupin_sf"/>
</dbReference>
<comment type="subcellular location">
    <subcellularLocation>
        <location evidence="1">Endoplasmic reticulum lumen</location>
    </subcellularLocation>
</comment>
<keyword evidence="3" id="KW-0927">Auxin signaling pathway</keyword>
<dbReference type="InterPro" id="IPR000526">
    <property type="entry name" value="Auxin-bd"/>
</dbReference>
<dbReference type="Proteomes" id="UP001500016">
    <property type="component" value="Unassembled WGS sequence"/>
</dbReference>
<dbReference type="InterPro" id="IPR014710">
    <property type="entry name" value="RmlC-like_jellyroll"/>
</dbReference>
<keyword evidence="2" id="KW-0675">Receptor</keyword>
<evidence type="ECO:0000256" key="1">
    <source>
        <dbReference type="ARBA" id="ARBA00004319"/>
    </source>
</evidence>
<dbReference type="Pfam" id="PF02041">
    <property type="entry name" value="Auxin_BP"/>
    <property type="match status" value="1"/>
</dbReference>
<keyword evidence="5" id="KW-1185">Reference proteome</keyword>